<dbReference type="EMBL" id="JACHMB010000001">
    <property type="protein sequence ID" value="MBB5773709.1"/>
    <property type="molecule type" value="Genomic_DNA"/>
</dbReference>
<dbReference type="Proteomes" id="UP000579153">
    <property type="component" value="Unassembled WGS sequence"/>
</dbReference>
<feature type="region of interest" description="Disordered" evidence="1">
    <location>
        <begin position="1"/>
        <end position="20"/>
    </location>
</feature>
<proteinExistence type="predicted"/>
<keyword evidence="3" id="KW-1185">Reference proteome</keyword>
<evidence type="ECO:0000313" key="2">
    <source>
        <dbReference type="EMBL" id="MBB5773709.1"/>
    </source>
</evidence>
<organism evidence="2 3">
    <name type="scientific">Nonomuraea jabiensis</name>
    <dbReference type="NCBI Taxonomy" id="882448"/>
    <lineage>
        <taxon>Bacteria</taxon>
        <taxon>Bacillati</taxon>
        <taxon>Actinomycetota</taxon>
        <taxon>Actinomycetes</taxon>
        <taxon>Streptosporangiales</taxon>
        <taxon>Streptosporangiaceae</taxon>
        <taxon>Nonomuraea</taxon>
    </lineage>
</organism>
<evidence type="ECO:0000256" key="1">
    <source>
        <dbReference type="SAM" id="MobiDB-lite"/>
    </source>
</evidence>
<evidence type="ECO:0000313" key="3">
    <source>
        <dbReference type="Proteomes" id="UP000579153"/>
    </source>
</evidence>
<protein>
    <submittedName>
        <fullName evidence="2">Uncharacterized protein</fullName>
    </submittedName>
</protein>
<dbReference type="RefSeq" id="WP_221519145.1">
    <property type="nucleotide sequence ID" value="NZ_JACHMB010000001.1"/>
</dbReference>
<gene>
    <name evidence="2" type="ORF">HD596_000465</name>
</gene>
<name>A0A7W9FY91_9ACTN</name>
<sequence length="75" mass="8677">MQRRIFREQQEEARPRLRPRLRDAYERGATRDWGDLLRGPQEPELDLGSDEGLLEAATPETYLAVSRSSLPPERA</sequence>
<reference evidence="2 3" key="1">
    <citation type="submission" date="2020-08" db="EMBL/GenBank/DDBJ databases">
        <title>Sequencing the genomes of 1000 actinobacteria strains.</title>
        <authorList>
            <person name="Klenk H.-P."/>
        </authorList>
    </citation>
    <scope>NUCLEOTIDE SEQUENCE [LARGE SCALE GENOMIC DNA]</scope>
    <source>
        <strain evidence="2 3">DSM 45507</strain>
    </source>
</reference>
<accession>A0A7W9FY91</accession>
<comment type="caution">
    <text evidence="2">The sequence shown here is derived from an EMBL/GenBank/DDBJ whole genome shotgun (WGS) entry which is preliminary data.</text>
</comment>
<dbReference type="AlphaFoldDB" id="A0A7W9FY91"/>